<keyword evidence="6 17" id="KW-0418">Kinase</keyword>
<dbReference type="Pfam" id="PF01584">
    <property type="entry name" value="CheW"/>
    <property type="match status" value="1"/>
</dbReference>
<dbReference type="PROSITE" id="PS50110">
    <property type="entry name" value="RESPONSE_REGULATORY"/>
    <property type="match status" value="1"/>
</dbReference>
<dbReference type="SMART" id="SM00260">
    <property type="entry name" value="CheW"/>
    <property type="match status" value="1"/>
</dbReference>
<evidence type="ECO:0000259" key="15">
    <source>
        <dbReference type="PROSITE" id="PS50851"/>
    </source>
</evidence>
<dbReference type="InterPro" id="IPR003594">
    <property type="entry name" value="HATPase_dom"/>
</dbReference>
<evidence type="ECO:0000313" key="17">
    <source>
        <dbReference type="EMBL" id="SMF31661.1"/>
    </source>
</evidence>
<dbReference type="Gene3D" id="1.20.120.160">
    <property type="entry name" value="HPT domain"/>
    <property type="match status" value="1"/>
</dbReference>
<dbReference type="PROSITE" id="PS50109">
    <property type="entry name" value="HIS_KIN"/>
    <property type="match status" value="1"/>
</dbReference>
<feature type="modified residue" description="Phosphohistidine" evidence="9">
    <location>
        <position position="52"/>
    </location>
</feature>
<feature type="modified residue" description="4-aspartylphosphate" evidence="10">
    <location>
        <position position="669"/>
    </location>
</feature>
<dbReference type="SUPFAM" id="SSF55874">
    <property type="entry name" value="ATPase domain of HSP90 chaperone/DNA topoisomerase II/histidine kinase"/>
    <property type="match status" value="1"/>
</dbReference>
<evidence type="ECO:0000259" key="14">
    <source>
        <dbReference type="PROSITE" id="PS50110"/>
    </source>
</evidence>
<evidence type="ECO:0000256" key="6">
    <source>
        <dbReference type="ARBA" id="ARBA00022777"/>
    </source>
</evidence>
<dbReference type="InterPro" id="IPR036890">
    <property type="entry name" value="HATPase_C_sf"/>
</dbReference>
<dbReference type="SMART" id="SM00073">
    <property type="entry name" value="HPT"/>
    <property type="match status" value="1"/>
</dbReference>
<dbReference type="Pfam" id="PF00072">
    <property type="entry name" value="Response_reg"/>
    <property type="match status" value="1"/>
</dbReference>
<feature type="domain" description="HPt" evidence="16">
    <location>
        <begin position="5"/>
        <end position="105"/>
    </location>
</feature>
<evidence type="ECO:0000256" key="11">
    <source>
        <dbReference type="SAM" id="Coils"/>
    </source>
</evidence>
<keyword evidence="5" id="KW-0808">Transferase</keyword>
<dbReference type="InterPro" id="IPR008207">
    <property type="entry name" value="Sig_transdc_His_kin_Hpt_dom"/>
</dbReference>
<protein>
    <recommendedName>
        <fullName evidence="3">Chemotaxis protein CheA</fullName>
        <ecNumber evidence="2">2.7.13.3</ecNumber>
    </recommendedName>
</protein>
<feature type="coiled-coil region" evidence="11">
    <location>
        <begin position="174"/>
        <end position="201"/>
    </location>
</feature>
<feature type="domain" description="Response regulatory" evidence="14">
    <location>
        <begin position="620"/>
        <end position="736"/>
    </location>
</feature>
<evidence type="ECO:0000259" key="13">
    <source>
        <dbReference type="PROSITE" id="PS50109"/>
    </source>
</evidence>
<dbReference type="SUPFAM" id="SSF52172">
    <property type="entry name" value="CheY-like"/>
    <property type="match status" value="1"/>
</dbReference>
<dbReference type="PRINTS" id="PR00344">
    <property type="entry name" value="BCTRLSENSOR"/>
</dbReference>
<dbReference type="InterPro" id="IPR005467">
    <property type="entry name" value="His_kinase_dom"/>
</dbReference>
<reference evidence="18" key="1">
    <citation type="submission" date="2017-04" db="EMBL/GenBank/DDBJ databases">
        <authorList>
            <person name="Varghese N."/>
            <person name="Submissions S."/>
        </authorList>
    </citation>
    <scope>NUCLEOTIDE SEQUENCE [LARGE SCALE GENOMIC DNA]</scope>
    <source>
        <strain evidence="18">DSM 22618</strain>
    </source>
</reference>
<evidence type="ECO:0000256" key="1">
    <source>
        <dbReference type="ARBA" id="ARBA00000085"/>
    </source>
</evidence>
<dbReference type="SUPFAM" id="SSF47226">
    <property type="entry name" value="Histidine-containing phosphotransfer domain, HPT domain"/>
    <property type="match status" value="1"/>
</dbReference>
<gene>
    <name evidence="17" type="ORF">SAMN02745746_02540</name>
</gene>
<dbReference type="InterPro" id="IPR051315">
    <property type="entry name" value="Bact_Chemotaxis_CheA"/>
</dbReference>
<dbReference type="Pfam" id="PF02518">
    <property type="entry name" value="HATPase_c"/>
    <property type="match status" value="1"/>
</dbReference>
<feature type="domain" description="CheW-like" evidence="15">
    <location>
        <begin position="467"/>
        <end position="601"/>
    </location>
</feature>
<evidence type="ECO:0000259" key="16">
    <source>
        <dbReference type="PROSITE" id="PS50894"/>
    </source>
</evidence>
<dbReference type="InterPro" id="IPR002545">
    <property type="entry name" value="CheW-lke_dom"/>
</dbReference>
<keyword evidence="18" id="KW-1185">Reference proteome</keyword>
<dbReference type="EC" id="2.7.13.3" evidence="2"/>
<evidence type="ECO:0000256" key="9">
    <source>
        <dbReference type="PROSITE-ProRule" id="PRU00110"/>
    </source>
</evidence>
<dbReference type="Proteomes" id="UP000192920">
    <property type="component" value="Unassembled WGS sequence"/>
</dbReference>
<dbReference type="Gene3D" id="3.40.50.2300">
    <property type="match status" value="1"/>
</dbReference>
<dbReference type="PANTHER" id="PTHR43395">
    <property type="entry name" value="SENSOR HISTIDINE KINASE CHEA"/>
    <property type="match status" value="1"/>
</dbReference>
<dbReference type="InterPro" id="IPR036641">
    <property type="entry name" value="HPT_dom_sf"/>
</dbReference>
<comment type="catalytic activity">
    <reaction evidence="1">
        <text>ATP + protein L-histidine = ADP + protein N-phospho-L-histidine.</text>
        <dbReference type="EC" id="2.7.13.3"/>
    </reaction>
</comment>
<keyword evidence="4 10" id="KW-0597">Phosphoprotein</keyword>
<dbReference type="Pfam" id="PF01627">
    <property type="entry name" value="Hpt"/>
    <property type="match status" value="1"/>
</dbReference>
<dbReference type="InterPro" id="IPR036061">
    <property type="entry name" value="CheW-like_dom_sf"/>
</dbReference>
<dbReference type="Gene3D" id="2.30.30.40">
    <property type="entry name" value="SH3 Domains"/>
    <property type="match status" value="1"/>
</dbReference>
<dbReference type="PANTHER" id="PTHR43395:SF1">
    <property type="entry name" value="CHEMOTAXIS PROTEIN CHEA"/>
    <property type="match status" value="1"/>
</dbReference>
<dbReference type="SMART" id="SM00448">
    <property type="entry name" value="REC"/>
    <property type="match status" value="1"/>
</dbReference>
<dbReference type="PROSITE" id="PS50851">
    <property type="entry name" value="CHEW"/>
    <property type="match status" value="1"/>
</dbReference>
<dbReference type="EMBL" id="FXAG01000013">
    <property type="protein sequence ID" value="SMF31661.1"/>
    <property type="molecule type" value="Genomic_DNA"/>
</dbReference>
<sequence length="737" mass="80356">MAIDREALRQRLLSSFREEAAERLAVLEHELRRWQQAPPQQESLETVFREVHSLKGAARAVGLSELERLSHAWETLLSALQRGQLAFQPLLSDVSRDVLRLLQRAHAGETLAEAQYGELCRALEAVAAGEPPPPRSPLPRMSVAPPAEAPRSVSDSVRVPVHLLDALLYHGEELTQSKLEAQALRQQLRAAQLDFQALKQRRTSLASLLRLLRENLADGVAPATDTLQGLLDYLDWNQDQLDRLHFNSNQQARAGTHLAAGLASLSDGFTQGLQEVLQLPCQTLLDGLPPLVEDLARQTGKRVRLVLPDTVLQVDKRILDELRTPLHHLLRNAIDHGIEMPAARLSAGKAENGTLTLDIRQEPGSRFVLRLQDDGGGIDAARVKAKAVELGLLTAGEARQLDEAQALSYIFESGLSTSRLLTDLSGRGLGLAIVREAVEKLGGRISVHSEPGRGCEFCLRLPLSRSSFRAVLVRVGERLFGMPVQAVERTLRVPRAALRRVENKVTLSLDGQVLPLWSLAEVLGLEPAGEGGGEVSLLLLGAEGMRYLLQVDELLGDQEITLKSLGAQLKRVRNLLGATVLGDGTLVPVLHPQDLQRSALSCAGTAFAATPPERRVARPRILVAEDSFTSRGLLKALLESAGYEVQTANDGLDAWNALKQAQFDLLVSDIEMPRLDGFALTSKIRADRALTELPVVLVTALQSAEDRAHGLDVGANAYLVKSGLEQDTLLDAVKRLL</sequence>
<comment type="function">
    <text evidence="8">Involved in the transmission of sensory signals from the chemoreceptors to the flagellar motors. CheA is autophosphorylated; it can transfer its phosphate group to either CheB or CheY.</text>
</comment>
<dbReference type="SMART" id="SM00387">
    <property type="entry name" value="HATPase_c"/>
    <property type="match status" value="1"/>
</dbReference>
<dbReference type="RefSeq" id="WP_085276764.1">
    <property type="nucleotide sequence ID" value="NZ_FXAG01000013.1"/>
</dbReference>
<dbReference type="PROSITE" id="PS50894">
    <property type="entry name" value="HPT"/>
    <property type="match status" value="1"/>
</dbReference>
<keyword evidence="11" id="KW-0175">Coiled coil</keyword>
<dbReference type="SUPFAM" id="SSF50341">
    <property type="entry name" value="CheW-like"/>
    <property type="match status" value="1"/>
</dbReference>
<evidence type="ECO:0000256" key="5">
    <source>
        <dbReference type="ARBA" id="ARBA00022679"/>
    </source>
</evidence>
<dbReference type="InterPro" id="IPR011006">
    <property type="entry name" value="CheY-like_superfamily"/>
</dbReference>
<dbReference type="AlphaFoldDB" id="A0A1Y6BW55"/>
<evidence type="ECO:0000313" key="18">
    <source>
        <dbReference type="Proteomes" id="UP000192920"/>
    </source>
</evidence>
<feature type="domain" description="Histidine kinase" evidence="13">
    <location>
        <begin position="179"/>
        <end position="465"/>
    </location>
</feature>
<dbReference type="STRING" id="1123014.SAMN02745746_02540"/>
<name>A0A1Y6BW55_9NEIS</name>
<evidence type="ECO:0000256" key="3">
    <source>
        <dbReference type="ARBA" id="ARBA00021495"/>
    </source>
</evidence>
<keyword evidence="7" id="KW-0902">Two-component regulatory system</keyword>
<evidence type="ECO:0000256" key="7">
    <source>
        <dbReference type="ARBA" id="ARBA00023012"/>
    </source>
</evidence>
<proteinExistence type="predicted"/>
<dbReference type="CDD" id="cd00088">
    <property type="entry name" value="HPT"/>
    <property type="match status" value="1"/>
</dbReference>
<dbReference type="InterPro" id="IPR001789">
    <property type="entry name" value="Sig_transdc_resp-reg_receiver"/>
</dbReference>
<evidence type="ECO:0000256" key="2">
    <source>
        <dbReference type="ARBA" id="ARBA00012438"/>
    </source>
</evidence>
<dbReference type="GO" id="GO:0000155">
    <property type="term" value="F:phosphorelay sensor kinase activity"/>
    <property type="evidence" value="ECO:0007669"/>
    <property type="project" value="UniProtKB-ARBA"/>
</dbReference>
<dbReference type="InterPro" id="IPR004358">
    <property type="entry name" value="Sig_transdc_His_kin-like_C"/>
</dbReference>
<accession>A0A1Y6BW55</accession>
<organism evidence="17 18">
    <name type="scientific">Pseudogulbenkiania subflava DSM 22618</name>
    <dbReference type="NCBI Taxonomy" id="1123014"/>
    <lineage>
        <taxon>Bacteria</taxon>
        <taxon>Pseudomonadati</taxon>
        <taxon>Pseudomonadota</taxon>
        <taxon>Betaproteobacteria</taxon>
        <taxon>Neisseriales</taxon>
        <taxon>Chromobacteriaceae</taxon>
        <taxon>Pseudogulbenkiania</taxon>
    </lineage>
</organism>
<evidence type="ECO:0000256" key="12">
    <source>
        <dbReference type="SAM" id="MobiDB-lite"/>
    </source>
</evidence>
<dbReference type="FunFam" id="3.30.565.10:FF:000016">
    <property type="entry name" value="Chemotaxis protein CheA, putative"/>
    <property type="match status" value="1"/>
</dbReference>
<evidence type="ECO:0000256" key="8">
    <source>
        <dbReference type="ARBA" id="ARBA00035100"/>
    </source>
</evidence>
<dbReference type="Gene3D" id="3.30.565.10">
    <property type="entry name" value="Histidine kinase-like ATPase, C-terminal domain"/>
    <property type="match status" value="1"/>
</dbReference>
<dbReference type="GO" id="GO:0006935">
    <property type="term" value="P:chemotaxis"/>
    <property type="evidence" value="ECO:0007669"/>
    <property type="project" value="InterPro"/>
</dbReference>
<evidence type="ECO:0000256" key="4">
    <source>
        <dbReference type="ARBA" id="ARBA00022553"/>
    </source>
</evidence>
<feature type="region of interest" description="Disordered" evidence="12">
    <location>
        <begin position="128"/>
        <end position="155"/>
    </location>
</feature>
<evidence type="ECO:0000256" key="10">
    <source>
        <dbReference type="PROSITE-ProRule" id="PRU00169"/>
    </source>
</evidence>